<dbReference type="Proteomes" id="UP000606008">
    <property type="component" value="Unassembled WGS sequence"/>
</dbReference>
<sequence>MTGLCQTTVSVEYTLRYNLFQSRYEVYARPNTSQSAFSWGSSQITVVTPSSLTDVAITAVTTVAGGPWGDLSRAYNVQGSDFHGFASNGTPVDLVANTETLLFTFTLPGNVCLPGLRLYVNGSDPNSAAPGMGGGDFTNTLYSAGDPNGAFNLYVGNYANTGTFCTACNLSAPTLSK</sequence>
<accession>A0ABX0QL18</accession>
<dbReference type="EMBL" id="WAEL01000010">
    <property type="protein sequence ID" value="NID12994.1"/>
    <property type="molecule type" value="Genomic_DNA"/>
</dbReference>
<gene>
    <name evidence="1" type="ORF">F7231_22675</name>
</gene>
<evidence type="ECO:0000313" key="1">
    <source>
        <dbReference type="EMBL" id="NID12994.1"/>
    </source>
</evidence>
<keyword evidence="2" id="KW-1185">Reference proteome</keyword>
<evidence type="ECO:0000313" key="2">
    <source>
        <dbReference type="Proteomes" id="UP000606008"/>
    </source>
</evidence>
<reference evidence="1" key="1">
    <citation type="submission" date="2024-05" db="EMBL/GenBank/DDBJ databases">
        <authorList>
            <person name="Jung D.-H."/>
        </authorList>
    </citation>
    <scope>NUCLEOTIDE SEQUENCE</scope>
    <source>
        <strain evidence="1">JA-25</strain>
    </source>
</reference>
<protein>
    <submittedName>
        <fullName evidence="1">Uncharacterized protein</fullName>
    </submittedName>
</protein>
<comment type="caution">
    <text evidence="1">The sequence shown here is derived from an EMBL/GenBank/DDBJ whole genome shotgun (WGS) entry which is preliminary data.</text>
</comment>
<proteinExistence type="predicted"/>
<name>A0ABX0QL18_9BACT</name>
<organism evidence="1 2">
    <name type="scientific">Fibrivirga algicola</name>
    <dbReference type="NCBI Taxonomy" id="2950420"/>
    <lineage>
        <taxon>Bacteria</taxon>
        <taxon>Pseudomonadati</taxon>
        <taxon>Bacteroidota</taxon>
        <taxon>Cytophagia</taxon>
        <taxon>Cytophagales</taxon>
        <taxon>Spirosomataceae</taxon>
        <taxon>Fibrivirga</taxon>
    </lineage>
</organism>